<evidence type="ECO:0000256" key="3">
    <source>
        <dbReference type="SAM" id="SignalP"/>
    </source>
</evidence>
<dbReference type="RefSeq" id="WP_094268526.1">
    <property type="nucleotide sequence ID" value="NZ_JAQVFK010000005.1"/>
</dbReference>
<evidence type="ECO:0000313" key="5">
    <source>
        <dbReference type="EMBL" id="OYD53740.1"/>
    </source>
</evidence>
<dbReference type="Pfam" id="PF13458">
    <property type="entry name" value="Peripla_BP_6"/>
    <property type="match status" value="1"/>
</dbReference>
<organism evidence="5 6">
    <name type="scientific">Thauera propionica</name>
    <dbReference type="NCBI Taxonomy" id="2019431"/>
    <lineage>
        <taxon>Bacteria</taxon>
        <taxon>Pseudomonadati</taxon>
        <taxon>Pseudomonadota</taxon>
        <taxon>Betaproteobacteria</taxon>
        <taxon>Rhodocyclales</taxon>
        <taxon>Zoogloeaceae</taxon>
        <taxon>Thauera</taxon>
    </lineage>
</organism>
<gene>
    <name evidence="5" type="ORF">CGK74_10975</name>
</gene>
<sequence length="404" mass="43640">MHTKKLTTLACAAALATLSGAASAQISGNTVKVGVLTDMSGTYSDLAGAGAVLATQMAIDDFMAEAKPAFKVEMVSADHQNKADIASNKAREWFEREGVDTATELVTTSTALAVMKIAKEMNRVALMSGPASTPITNEQCNDVTVHYTYDTYALANGTAKAVTQQGGDTWFFLTADYAFGQALEKDSSAVVTANGGKVLGSVRHPFPASDFSSFLLQAQASGAKIIGLANAGADTTNAIKQAAEFGVTPKQSLAGLLMFISDVHSLGLKNTQGMYLTTGFYWDLNDETRAWSKRFFDKHKRMPTMVQAGQYSSVLHYLRAVNAAGSDEASKVMAQMKKTPINDFFAKNGQIRDDGRMVHDMYLAQVKKPDESKYPWDYYHIRQTIPAAEAFQPLSQSKCPLVKK</sequence>
<dbReference type="CDD" id="cd06327">
    <property type="entry name" value="PBP1_SBP-like"/>
    <property type="match status" value="1"/>
</dbReference>
<dbReference type="PANTHER" id="PTHR30483:SF6">
    <property type="entry name" value="PERIPLASMIC BINDING PROTEIN OF ABC TRANSPORTER FOR NATURAL AMINO ACIDS"/>
    <property type="match status" value="1"/>
</dbReference>
<feature type="chain" id="PRO_5012534095" evidence="3">
    <location>
        <begin position="25"/>
        <end position="404"/>
    </location>
</feature>
<evidence type="ECO:0000256" key="1">
    <source>
        <dbReference type="ARBA" id="ARBA00010062"/>
    </source>
</evidence>
<feature type="domain" description="Leucine-binding protein" evidence="4">
    <location>
        <begin position="30"/>
        <end position="367"/>
    </location>
</feature>
<dbReference type="InterPro" id="IPR028082">
    <property type="entry name" value="Peripla_BP_I"/>
</dbReference>
<name>A0A235EXK9_9RHOO</name>
<dbReference type="SUPFAM" id="SSF53822">
    <property type="entry name" value="Periplasmic binding protein-like I"/>
    <property type="match status" value="1"/>
</dbReference>
<keyword evidence="6" id="KW-1185">Reference proteome</keyword>
<feature type="signal peptide" evidence="3">
    <location>
        <begin position="1"/>
        <end position="24"/>
    </location>
</feature>
<keyword evidence="2 3" id="KW-0732">Signal</keyword>
<evidence type="ECO:0000313" key="6">
    <source>
        <dbReference type="Proteomes" id="UP000215181"/>
    </source>
</evidence>
<dbReference type="EMBL" id="NOIH01000012">
    <property type="protein sequence ID" value="OYD53740.1"/>
    <property type="molecule type" value="Genomic_DNA"/>
</dbReference>
<comment type="similarity">
    <text evidence="1">Belongs to the leucine-binding protein family.</text>
</comment>
<dbReference type="PANTHER" id="PTHR30483">
    <property type="entry name" value="LEUCINE-SPECIFIC-BINDING PROTEIN"/>
    <property type="match status" value="1"/>
</dbReference>
<dbReference type="AlphaFoldDB" id="A0A235EXK9"/>
<dbReference type="InterPro" id="IPR028081">
    <property type="entry name" value="Leu-bd"/>
</dbReference>
<accession>A0A235EXK9</accession>
<dbReference type="InterPro" id="IPR051010">
    <property type="entry name" value="BCAA_transport"/>
</dbReference>
<reference evidence="5 6" key="1">
    <citation type="submission" date="2017-07" db="EMBL/GenBank/DDBJ databases">
        <title>Thauera sp. KNDSS-Mac4 genome sequence and assembly.</title>
        <authorList>
            <person name="Mayilraj S."/>
        </authorList>
    </citation>
    <scope>NUCLEOTIDE SEQUENCE [LARGE SCALE GENOMIC DNA]</scope>
    <source>
        <strain evidence="5 6">KNDSS-Mac4</strain>
    </source>
</reference>
<protein>
    <submittedName>
        <fullName evidence="5">ABC transporter permease</fullName>
    </submittedName>
</protein>
<evidence type="ECO:0000256" key="2">
    <source>
        <dbReference type="ARBA" id="ARBA00022729"/>
    </source>
</evidence>
<dbReference type="Proteomes" id="UP000215181">
    <property type="component" value="Unassembled WGS sequence"/>
</dbReference>
<evidence type="ECO:0000259" key="4">
    <source>
        <dbReference type="Pfam" id="PF13458"/>
    </source>
</evidence>
<dbReference type="OrthoDB" id="8887944at2"/>
<comment type="caution">
    <text evidence="5">The sequence shown here is derived from an EMBL/GenBank/DDBJ whole genome shotgun (WGS) entry which is preliminary data.</text>
</comment>
<proteinExistence type="inferred from homology"/>
<dbReference type="Gene3D" id="3.40.50.2300">
    <property type="match status" value="2"/>
</dbReference>